<sequence>MILKVNIGQSIRKEKVMKHKKMKQKRHKLAKERKNVSGEPGELIAKRYFMYLKRFQAVGFLNPLQIRLIAETFAHIPTSYFFDENRNDWWNYYQMEVDYCEILNFQHKKKHLITIRCLCIFYLSKLSIKIMLQAFKNL</sequence>
<dbReference type="EMBL" id="CP000023">
    <property type="protein sequence ID" value="AAV60579.1"/>
    <property type="molecule type" value="Genomic_DNA"/>
</dbReference>
<accession>Q5M4M0</accession>
<dbReference type="KEGG" id="stl:stu0913"/>
<organism evidence="1 2">
    <name type="scientific">Streptococcus thermophilus (strain ATCC BAA-250 / LMG 18311)</name>
    <dbReference type="NCBI Taxonomy" id="264199"/>
    <lineage>
        <taxon>Bacteria</taxon>
        <taxon>Bacillati</taxon>
        <taxon>Bacillota</taxon>
        <taxon>Bacilli</taxon>
        <taxon>Lactobacillales</taxon>
        <taxon>Streptococcaceae</taxon>
        <taxon>Streptococcus</taxon>
    </lineage>
</organism>
<name>Q5M4M0_STRT2</name>
<evidence type="ECO:0000313" key="1">
    <source>
        <dbReference type="EMBL" id="AAV60579.1"/>
    </source>
</evidence>
<evidence type="ECO:0000313" key="2">
    <source>
        <dbReference type="Proteomes" id="UP000001170"/>
    </source>
</evidence>
<gene>
    <name evidence="1" type="ordered locus">stu0913</name>
</gene>
<proteinExistence type="predicted"/>
<dbReference type="Proteomes" id="UP000001170">
    <property type="component" value="Chromosome"/>
</dbReference>
<dbReference type="AlphaFoldDB" id="Q5M4M0"/>
<keyword evidence="2" id="KW-1185">Reference proteome</keyword>
<reference evidence="1 2" key="1">
    <citation type="journal article" date="2004" name="Nat. Biotechnol.">
        <title>Complete sequence and comparative genome analysis of the dairy bacterium Streptococcus thermophilus.</title>
        <authorList>
            <person name="Bolotin A."/>
            <person name="Quinquis B."/>
            <person name="Renault P."/>
            <person name="Sorokin A."/>
            <person name="Ehrlich S.D."/>
            <person name="Kulakauskas S."/>
            <person name="Lapidus A."/>
            <person name="Goltsman E."/>
            <person name="Mazur M."/>
            <person name="Pusch G.D."/>
            <person name="Fonstein M."/>
            <person name="Overbeek R."/>
            <person name="Kyprides N."/>
            <person name="Purnelle B."/>
            <person name="Prozzi D."/>
            <person name="Ngui K."/>
            <person name="Masuy D."/>
            <person name="Hancy F."/>
            <person name="Burteau S."/>
            <person name="Boutry M."/>
            <person name="Delcour J."/>
            <person name="Goffeau A."/>
            <person name="Hols P."/>
        </authorList>
    </citation>
    <scope>NUCLEOTIDE SEQUENCE [LARGE SCALE GENOMIC DNA]</scope>
    <source>
        <strain evidence="2">ATCC BAA-250 / LMG 18311</strain>
    </source>
</reference>
<dbReference type="HOGENOM" id="CLU_1854166_0_0_9"/>
<dbReference type="STRING" id="264199.stu0913"/>
<protein>
    <submittedName>
        <fullName evidence="1">Uncharacterized protein</fullName>
    </submittedName>
</protein>